<dbReference type="Gene3D" id="3.30.565.10">
    <property type="entry name" value="Histidine kinase-like ATPase, C-terminal domain"/>
    <property type="match status" value="1"/>
</dbReference>
<dbReference type="EC" id="2.7.13.3" evidence="3"/>
<dbReference type="PROSITE" id="PS50109">
    <property type="entry name" value="HIS_KIN"/>
    <property type="match status" value="1"/>
</dbReference>
<feature type="domain" description="Histidine kinase" evidence="9">
    <location>
        <begin position="355"/>
        <end position="581"/>
    </location>
</feature>
<dbReference type="SUPFAM" id="SSF55781">
    <property type="entry name" value="GAF domain-like"/>
    <property type="match status" value="1"/>
</dbReference>
<dbReference type="Gene3D" id="1.10.287.130">
    <property type="match status" value="1"/>
</dbReference>
<dbReference type="SMART" id="SM00388">
    <property type="entry name" value="HisKA"/>
    <property type="match status" value="1"/>
</dbReference>
<dbReference type="Pfam" id="PF02518">
    <property type="entry name" value="HATPase_c"/>
    <property type="match status" value="1"/>
</dbReference>
<dbReference type="InterPro" id="IPR004358">
    <property type="entry name" value="Sig_transdc_His_kin-like_C"/>
</dbReference>
<evidence type="ECO:0000256" key="3">
    <source>
        <dbReference type="ARBA" id="ARBA00012438"/>
    </source>
</evidence>
<feature type="region of interest" description="Disordered" evidence="8">
    <location>
        <begin position="1"/>
        <end position="34"/>
    </location>
</feature>
<dbReference type="Pfam" id="PF01590">
    <property type="entry name" value="GAF"/>
    <property type="match status" value="1"/>
</dbReference>
<dbReference type="InterPro" id="IPR003661">
    <property type="entry name" value="HisK_dim/P_dom"/>
</dbReference>
<name>A0A1H0N7R7_9MICO</name>
<dbReference type="EMBL" id="LT629711">
    <property type="protein sequence ID" value="SDO88576.1"/>
    <property type="molecule type" value="Genomic_DNA"/>
</dbReference>
<dbReference type="SMART" id="SM00065">
    <property type="entry name" value="GAF"/>
    <property type="match status" value="1"/>
</dbReference>
<dbReference type="GO" id="GO:0005886">
    <property type="term" value="C:plasma membrane"/>
    <property type="evidence" value="ECO:0007669"/>
    <property type="project" value="UniProtKB-SubCell"/>
</dbReference>
<dbReference type="Proteomes" id="UP000199077">
    <property type="component" value="Chromosome I"/>
</dbReference>
<dbReference type="AlphaFoldDB" id="A0A1H0N7R7"/>
<keyword evidence="4" id="KW-0597">Phosphoprotein</keyword>
<dbReference type="RefSeq" id="WP_197674771.1">
    <property type="nucleotide sequence ID" value="NZ_LT629711.1"/>
</dbReference>
<keyword evidence="11" id="KW-1185">Reference proteome</keyword>
<evidence type="ECO:0000256" key="4">
    <source>
        <dbReference type="ARBA" id="ARBA00022553"/>
    </source>
</evidence>
<proteinExistence type="predicted"/>
<dbReference type="PANTHER" id="PTHR43047">
    <property type="entry name" value="TWO-COMPONENT HISTIDINE PROTEIN KINASE"/>
    <property type="match status" value="1"/>
</dbReference>
<dbReference type="InterPro" id="IPR036097">
    <property type="entry name" value="HisK_dim/P_sf"/>
</dbReference>
<dbReference type="InterPro" id="IPR035965">
    <property type="entry name" value="PAS-like_dom_sf"/>
</dbReference>
<keyword evidence="6" id="KW-0418">Kinase</keyword>
<dbReference type="GO" id="GO:0000155">
    <property type="term" value="F:phosphorelay sensor kinase activity"/>
    <property type="evidence" value="ECO:0007669"/>
    <property type="project" value="InterPro"/>
</dbReference>
<dbReference type="Pfam" id="PF00512">
    <property type="entry name" value="HisKA"/>
    <property type="match status" value="1"/>
</dbReference>
<dbReference type="InterPro" id="IPR005467">
    <property type="entry name" value="His_kinase_dom"/>
</dbReference>
<evidence type="ECO:0000256" key="5">
    <source>
        <dbReference type="ARBA" id="ARBA00022679"/>
    </source>
</evidence>
<evidence type="ECO:0000256" key="7">
    <source>
        <dbReference type="ARBA" id="ARBA00023012"/>
    </source>
</evidence>
<evidence type="ECO:0000259" key="9">
    <source>
        <dbReference type="PROSITE" id="PS50109"/>
    </source>
</evidence>
<accession>A0A1H0N7R7</accession>
<dbReference type="NCBIfam" id="TIGR00229">
    <property type="entry name" value="sensory_box"/>
    <property type="match status" value="1"/>
</dbReference>
<dbReference type="Gene3D" id="3.30.450.20">
    <property type="entry name" value="PAS domain"/>
    <property type="match status" value="1"/>
</dbReference>
<dbReference type="InterPro" id="IPR036890">
    <property type="entry name" value="HATPase_C_sf"/>
</dbReference>
<dbReference type="SUPFAM" id="SSF55874">
    <property type="entry name" value="ATPase domain of HSP90 chaperone/DNA topoisomerase II/histidine kinase"/>
    <property type="match status" value="1"/>
</dbReference>
<sequence>MSAADLARPQPVGTQHGPRGTVPAAGSASELAPEDAREMLDRQAEVLELIAGAAPLRAVLTLILTSLEHLMPGARCSVLLLDRERGTLHHGAAPSLPPDYTAAIDGLPIGEHAGSCGTAAAINAPVVATDVRTDARWADYRELAGSAGLRSCWSTPIEGSDGMPVGTFAVYHQRPHRPSSREQLLVDRFTHLAAVAIEHAGLVGDLVESEERFRRSFDDNSLGMAIVGLDRVVVTSNVALTELGGQDPVGRPLADLLTAKGRSLDSRLEQLGRRGGGPVAFEGVLHRTARPVIEVEVTVSLLRGRDGSPAQYVVNVLDLTERRMAERERRARSEAETARRTAEELSHAKSELLAAVGHEARTPIQAIVGFAELLGTIDLDEARRREALGHISAAAGHVMDLLADVLDLSRIEANALPLVLEAVRLSEVVDEAFGLLSETAAHRGVTLTHELDDDLVHVDRRRLRQVLLNLLTNAIRHGNPDGHVAVRTRPSGDDTTVLVAVQDDGPGIPAALLPVVFTPFSRGASAPRKRPARPDDPAHDESVGLGLGLAHGLVCAMGGDLTVGETSPAGTAMLVRIRRPVAPSG</sequence>
<gene>
    <name evidence="10" type="ORF">SAMN04489867_0855</name>
</gene>
<dbReference type="CDD" id="cd00082">
    <property type="entry name" value="HisKA"/>
    <property type="match status" value="1"/>
</dbReference>
<dbReference type="PRINTS" id="PR00344">
    <property type="entry name" value="BCTRLSENSOR"/>
</dbReference>
<dbReference type="CDD" id="cd00075">
    <property type="entry name" value="HATPase"/>
    <property type="match status" value="1"/>
</dbReference>
<keyword evidence="7" id="KW-0902">Two-component regulatory system</keyword>
<protein>
    <recommendedName>
        <fullName evidence="3">histidine kinase</fullName>
        <ecNumber evidence="3">2.7.13.3</ecNumber>
    </recommendedName>
</protein>
<dbReference type="InterPro" id="IPR003018">
    <property type="entry name" value="GAF"/>
</dbReference>
<feature type="compositionally biased region" description="Basic and acidic residues" evidence="8">
    <location>
        <begin position="532"/>
        <end position="542"/>
    </location>
</feature>
<dbReference type="PANTHER" id="PTHR43047:SF64">
    <property type="entry name" value="HISTIDINE KINASE CONTAINING CHEY-HOMOLOGOUS RECEIVER DOMAIN AND PAS DOMAIN-RELATED"/>
    <property type="match status" value="1"/>
</dbReference>
<evidence type="ECO:0000256" key="8">
    <source>
        <dbReference type="SAM" id="MobiDB-lite"/>
    </source>
</evidence>
<dbReference type="SMART" id="SM00387">
    <property type="entry name" value="HATPase_c"/>
    <property type="match status" value="1"/>
</dbReference>
<evidence type="ECO:0000313" key="10">
    <source>
        <dbReference type="EMBL" id="SDO88576.1"/>
    </source>
</evidence>
<dbReference type="InterPro" id="IPR000014">
    <property type="entry name" value="PAS"/>
</dbReference>
<dbReference type="SUPFAM" id="SSF47384">
    <property type="entry name" value="Homodimeric domain of signal transducing histidine kinase"/>
    <property type="match status" value="1"/>
</dbReference>
<organism evidence="10 11">
    <name type="scientific">Pedococcus dokdonensis</name>
    <dbReference type="NCBI Taxonomy" id="443156"/>
    <lineage>
        <taxon>Bacteria</taxon>
        <taxon>Bacillati</taxon>
        <taxon>Actinomycetota</taxon>
        <taxon>Actinomycetes</taxon>
        <taxon>Micrococcales</taxon>
        <taxon>Intrasporangiaceae</taxon>
        <taxon>Pedococcus</taxon>
    </lineage>
</organism>
<dbReference type="InterPro" id="IPR003594">
    <property type="entry name" value="HATPase_dom"/>
</dbReference>
<keyword evidence="5" id="KW-0808">Transferase</keyword>
<dbReference type="Gene3D" id="3.30.450.40">
    <property type="match status" value="1"/>
</dbReference>
<evidence type="ECO:0000313" key="11">
    <source>
        <dbReference type="Proteomes" id="UP000199077"/>
    </source>
</evidence>
<evidence type="ECO:0000256" key="6">
    <source>
        <dbReference type="ARBA" id="ARBA00022777"/>
    </source>
</evidence>
<dbReference type="SUPFAM" id="SSF55785">
    <property type="entry name" value="PYP-like sensor domain (PAS domain)"/>
    <property type="match status" value="1"/>
</dbReference>
<feature type="region of interest" description="Disordered" evidence="8">
    <location>
        <begin position="522"/>
        <end position="543"/>
    </location>
</feature>
<dbReference type="STRING" id="443156.SAMN04489867_0855"/>
<comment type="subcellular location">
    <subcellularLocation>
        <location evidence="2">Cell membrane</location>
    </subcellularLocation>
</comment>
<evidence type="ECO:0000256" key="2">
    <source>
        <dbReference type="ARBA" id="ARBA00004236"/>
    </source>
</evidence>
<reference evidence="11" key="1">
    <citation type="submission" date="2016-10" db="EMBL/GenBank/DDBJ databases">
        <authorList>
            <person name="Varghese N."/>
            <person name="Submissions S."/>
        </authorList>
    </citation>
    <scope>NUCLEOTIDE SEQUENCE [LARGE SCALE GENOMIC DNA]</scope>
    <source>
        <strain evidence="11">DSM 22329</strain>
    </source>
</reference>
<dbReference type="InterPro" id="IPR029016">
    <property type="entry name" value="GAF-like_dom_sf"/>
</dbReference>
<evidence type="ECO:0000256" key="1">
    <source>
        <dbReference type="ARBA" id="ARBA00000085"/>
    </source>
</evidence>
<comment type="catalytic activity">
    <reaction evidence="1">
        <text>ATP + protein L-histidine = ADP + protein N-phospho-L-histidine.</text>
        <dbReference type="EC" id="2.7.13.3"/>
    </reaction>
</comment>